<sequence>MCIKRPMTQVVTISASTAAAAFETLRIAPRVPTSIAAKDARRIADRQLRHDQELSETASIIQSTEVALDLMAKGNKQPQAGLQQALKSYEDF</sequence>
<accession>A0ABR6IKY1</accession>
<proteinExistence type="predicted"/>
<dbReference type="Proteomes" id="UP000551353">
    <property type="component" value="Unassembled WGS sequence"/>
</dbReference>
<evidence type="ECO:0000313" key="1">
    <source>
        <dbReference type="EMBL" id="MBB4228532.1"/>
    </source>
</evidence>
<comment type="caution">
    <text evidence="1">The sequence shown here is derived from an EMBL/GenBank/DDBJ whole genome shotgun (WGS) entry which is preliminary data.</text>
</comment>
<name>A0ABR6IKY1_9HYPH</name>
<reference evidence="1 2" key="1">
    <citation type="submission" date="2020-08" db="EMBL/GenBank/DDBJ databases">
        <title>Genomic Encyclopedia of Type Strains, Phase IV (KMG-V): Genome sequencing to study the core and pangenomes of soil and plant-associated prokaryotes.</title>
        <authorList>
            <person name="Whitman W."/>
        </authorList>
    </citation>
    <scope>NUCLEOTIDE SEQUENCE [LARGE SCALE GENOMIC DNA]</scope>
    <source>
        <strain evidence="1 2">SEMIA 4087</strain>
    </source>
</reference>
<protein>
    <submittedName>
        <fullName evidence="1">Uncharacterized protein</fullName>
    </submittedName>
</protein>
<keyword evidence="2" id="KW-1185">Reference proteome</keyword>
<evidence type="ECO:0000313" key="2">
    <source>
        <dbReference type="Proteomes" id="UP000551353"/>
    </source>
</evidence>
<gene>
    <name evidence="1" type="ORF">GGD56_002374</name>
</gene>
<dbReference type="EMBL" id="JACIFX010000003">
    <property type="protein sequence ID" value="MBB4228532.1"/>
    <property type="molecule type" value="Genomic_DNA"/>
</dbReference>
<organism evidence="1 2">
    <name type="scientific">Rhizobium mongolense</name>
    <dbReference type="NCBI Taxonomy" id="57676"/>
    <lineage>
        <taxon>Bacteria</taxon>
        <taxon>Pseudomonadati</taxon>
        <taxon>Pseudomonadota</taxon>
        <taxon>Alphaproteobacteria</taxon>
        <taxon>Hyphomicrobiales</taxon>
        <taxon>Rhizobiaceae</taxon>
        <taxon>Rhizobium/Agrobacterium group</taxon>
        <taxon>Rhizobium</taxon>
    </lineage>
</organism>